<dbReference type="GO" id="GO:0008168">
    <property type="term" value="F:methyltransferase activity"/>
    <property type="evidence" value="ECO:0007669"/>
    <property type="project" value="TreeGrafter"/>
</dbReference>
<sequence length="209" mass="23505">MNIRPKAAKGVNDVVVQKVLQNIRSRGMRQASVLDLGTGQGYNAWKLGEELKKIGVVFSSMCVDIDEGEFQLKGVEGVTFAVADLNNEFNFGEFDFVIATEVIEHLENPYAFIRGCMANLKRGGKAYFTTPNVDAVYSLVKILLKKTPHKFGFGNREHMMPMHPFMVENVYPQAKFSYTRGLMKIPFTVPFPIGGRMFGETLVVEIERQ</sequence>
<dbReference type="SUPFAM" id="SSF53335">
    <property type="entry name" value="S-adenosyl-L-methionine-dependent methyltransferases"/>
    <property type="match status" value="1"/>
</dbReference>
<dbReference type="CDD" id="cd02440">
    <property type="entry name" value="AdoMet_MTases"/>
    <property type="match status" value="1"/>
</dbReference>
<dbReference type="EMBL" id="MGIP01000002">
    <property type="protein sequence ID" value="OGM92352.1"/>
    <property type="molecule type" value="Genomic_DNA"/>
</dbReference>
<dbReference type="Gene3D" id="3.40.50.150">
    <property type="entry name" value="Vaccinia Virus protein VP39"/>
    <property type="match status" value="1"/>
</dbReference>
<evidence type="ECO:0000313" key="1">
    <source>
        <dbReference type="EMBL" id="OGM92352.1"/>
    </source>
</evidence>
<dbReference type="Pfam" id="PF13489">
    <property type="entry name" value="Methyltransf_23"/>
    <property type="match status" value="1"/>
</dbReference>
<evidence type="ECO:0008006" key="3">
    <source>
        <dbReference type="Google" id="ProtNLM"/>
    </source>
</evidence>
<dbReference type="InterPro" id="IPR029063">
    <property type="entry name" value="SAM-dependent_MTases_sf"/>
</dbReference>
<evidence type="ECO:0000313" key="2">
    <source>
        <dbReference type="Proteomes" id="UP000177029"/>
    </source>
</evidence>
<protein>
    <recommendedName>
        <fullName evidence="3">Methyltransferase type 11 domain-containing protein</fullName>
    </recommendedName>
</protein>
<dbReference type="STRING" id="1802555.A2755_01125"/>
<reference evidence="1 2" key="1">
    <citation type="journal article" date="2016" name="Nat. Commun.">
        <title>Thousands of microbial genomes shed light on interconnected biogeochemical processes in an aquifer system.</title>
        <authorList>
            <person name="Anantharaman K."/>
            <person name="Brown C.T."/>
            <person name="Hug L.A."/>
            <person name="Sharon I."/>
            <person name="Castelle C.J."/>
            <person name="Probst A.J."/>
            <person name="Thomas B.C."/>
            <person name="Singh A."/>
            <person name="Wilkins M.J."/>
            <person name="Karaoz U."/>
            <person name="Brodie E.L."/>
            <person name="Williams K.H."/>
            <person name="Hubbard S.S."/>
            <person name="Banfield J.F."/>
        </authorList>
    </citation>
    <scope>NUCLEOTIDE SEQUENCE [LARGE SCALE GENOMIC DNA]</scope>
</reference>
<proteinExistence type="predicted"/>
<dbReference type="AlphaFoldDB" id="A0A1F8DV35"/>
<name>A0A1F8DV35_9BACT</name>
<dbReference type="PANTHER" id="PTHR43464">
    <property type="entry name" value="METHYLTRANSFERASE"/>
    <property type="match status" value="1"/>
</dbReference>
<dbReference type="PANTHER" id="PTHR43464:SF92">
    <property type="entry name" value="SLR1071 PROTEIN"/>
    <property type="match status" value="1"/>
</dbReference>
<dbReference type="Proteomes" id="UP000177029">
    <property type="component" value="Unassembled WGS sequence"/>
</dbReference>
<organism evidence="1 2">
    <name type="scientific">Candidatus Wolfebacteria bacterium RIFCSPHIGHO2_01_FULL_48_22</name>
    <dbReference type="NCBI Taxonomy" id="1802555"/>
    <lineage>
        <taxon>Bacteria</taxon>
        <taxon>Candidatus Wolfeibacteriota</taxon>
    </lineage>
</organism>
<accession>A0A1F8DV35</accession>
<comment type="caution">
    <text evidence="1">The sequence shown here is derived from an EMBL/GenBank/DDBJ whole genome shotgun (WGS) entry which is preliminary data.</text>
</comment>
<gene>
    <name evidence="1" type="ORF">A2755_01125</name>
</gene>